<protein>
    <submittedName>
        <fullName evidence="2">Uncharacterized protein</fullName>
    </submittedName>
</protein>
<reference evidence="2 3" key="1">
    <citation type="submission" date="2009-11" db="EMBL/GenBank/DDBJ databases">
        <title>Annotation of Allomyces macrogynus ATCC 38327.</title>
        <authorList>
            <consortium name="The Broad Institute Genome Sequencing Platform"/>
            <person name="Russ C."/>
            <person name="Cuomo C."/>
            <person name="Burger G."/>
            <person name="Gray M.W."/>
            <person name="Holland P.W.H."/>
            <person name="King N."/>
            <person name="Lang F.B.F."/>
            <person name="Roger A.J."/>
            <person name="Ruiz-Trillo I."/>
            <person name="Young S.K."/>
            <person name="Zeng Q."/>
            <person name="Gargeya S."/>
            <person name="Fitzgerald M."/>
            <person name="Haas B."/>
            <person name="Abouelleil A."/>
            <person name="Alvarado L."/>
            <person name="Arachchi H.M."/>
            <person name="Berlin A."/>
            <person name="Chapman S.B."/>
            <person name="Gearin G."/>
            <person name="Goldberg J."/>
            <person name="Griggs A."/>
            <person name="Gujja S."/>
            <person name="Hansen M."/>
            <person name="Heiman D."/>
            <person name="Howarth C."/>
            <person name="Larimer J."/>
            <person name="Lui A."/>
            <person name="MacDonald P.J.P."/>
            <person name="McCowen C."/>
            <person name="Montmayeur A."/>
            <person name="Murphy C."/>
            <person name="Neiman D."/>
            <person name="Pearson M."/>
            <person name="Priest M."/>
            <person name="Roberts A."/>
            <person name="Saif S."/>
            <person name="Shea T."/>
            <person name="Sisk P."/>
            <person name="Stolte C."/>
            <person name="Sykes S."/>
            <person name="Wortman J."/>
            <person name="Nusbaum C."/>
            <person name="Birren B."/>
        </authorList>
    </citation>
    <scope>NUCLEOTIDE SEQUENCE [LARGE SCALE GENOMIC DNA]</scope>
    <source>
        <strain evidence="2 3">ATCC 38327</strain>
    </source>
</reference>
<evidence type="ECO:0000313" key="2">
    <source>
        <dbReference type="EMBL" id="KNE62300.1"/>
    </source>
</evidence>
<feature type="region of interest" description="Disordered" evidence="1">
    <location>
        <begin position="1"/>
        <end position="110"/>
    </location>
</feature>
<feature type="region of interest" description="Disordered" evidence="1">
    <location>
        <begin position="277"/>
        <end position="296"/>
    </location>
</feature>
<feature type="compositionally biased region" description="Low complexity" evidence="1">
    <location>
        <begin position="366"/>
        <end position="387"/>
    </location>
</feature>
<feature type="compositionally biased region" description="Polar residues" evidence="1">
    <location>
        <begin position="343"/>
        <end position="357"/>
    </location>
</feature>
<organism evidence="2 3">
    <name type="scientific">Allomyces macrogynus (strain ATCC 38327)</name>
    <name type="common">Allomyces javanicus var. macrogynus</name>
    <dbReference type="NCBI Taxonomy" id="578462"/>
    <lineage>
        <taxon>Eukaryota</taxon>
        <taxon>Fungi</taxon>
        <taxon>Fungi incertae sedis</taxon>
        <taxon>Blastocladiomycota</taxon>
        <taxon>Blastocladiomycetes</taxon>
        <taxon>Blastocladiales</taxon>
        <taxon>Blastocladiaceae</taxon>
        <taxon>Allomyces</taxon>
    </lineage>
</organism>
<dbReference type="Proteomes" id="UP000054350">
    <property type="component" value="Unassembled WGS sequence"/>
</dbReference>
<dbReference type="OrthoDB" id="5596798at2759"/>
<feature type="compositionally biased region" description="Low complexity" evidence="1">
    <location>
        <begin position="160"/>
        <end position="171"/>
    </location>
</feature>
<dbReference type="VEuPathDB" id="FungiDB:AMAG_07533"/>
<gene>
    <name evidence="2" type="ORF">AMAG_07533</name>
</gene>
<feature type="region of interest" description="Disordered" evidence="1">
    <location>
        <begin position="130"/>
        <end position="180"/>
    </location>
</feature>
<name>A0A0L0SIW7_ALLM3</name>
<accession>A0A0L0SIW7</accession>
<sequence>MADPQPRGSPLHAATSAPPNTTVPAAPVPEHDPYYYHRVRDRADRDWPYAPPLHAAHPYPPPPPSTRDARRLAHDYHPHHANYAPAPADPYAAPAHPSPPRHDLPYARPAPPGAAYPYAPSASGMTAPPPPHYPYGVTPPAGPAADTWARDSPTDAGRQPADTAVPAAAAPPRAPHPDEYYARQHPYYPAADPAYSGYPPPYGWHGPPPPWAAYNDAAHHAWRYPPGAARPPPPIGRARWPPAGEPYAAEPPYAAAQYPADASYPVSNAPYVKPDPNAPYPVHAPPPPPPGPPAGPPAYAWAAPAAAHEAAHDPARYAGGAPAASDSVPPLSSRAAPAAVGSESDQTAGHCTPTHRTGSVREARPCPKSAAAASSAPTPLSRPPSRAVSGGAAEENEGERPRREYVVLTRDLYRAMEASLQDPANPVFPPGMLRKRWRRLMSSFEYHAKNPEWRTLTWKGCLLYIAPQEDWVAIVLDEYHAPPTDAVARHGLDTPAPHRSVTQTFKQVRGICIGQWPCRLCAVSGRGWVGGMAGRTSRARMSHGAT</sequence>
<dbReference type="AlphaFoldDB" id="A0A0L0SIW7"/>
<dbReference type="OMA" id="DEYHAPP"/>
<reference evidence="3" key="2">
    <citation type="submission" date="2009-11" db="EMBL/GenBank/DDBJ databases">
        <title>The Genome Sequence of Allomyces macrogynus strain ATCC 38327.</title>
        <authorList>
            <consortium name="The Broad Institute Genome Sequencing Platform"/>
            <person name="Russ C."/>
            <person name="Cuomo C."/>
            <person name="Shea T."/>
            <person name="Young S.K."/>
            <person name="Zeng Q."/>
            <person name="Koehrsen M."/>
            <person name="Haas B."/>
            <person name="Borodovsky M."/>
            <person name="Guigo R."/>
            <person name="Alvarado L."/>
            <person name="Berlin A."/>
            <person name="Borenstein D."/>
            <person name="Chen Z."/>
            <person name="Engels R."/>
            <person name="Freedman E."/>
            <person name="Gellesch M."/>
            <person name="Goldberg J."/>
            <person name="Griggs A."/>
            <person name="Gujja S."/>
            <person name="Heiman D."/>
            <person name="Hepburn T."/>
            <person name="Howarth C."/>
            <person name="Jen D."/>
            <person name="Larson L."/>
            <person name="Lewis B."/>
            <person name="Mehta T."/>
            <person name="Park D."/>
            <person name="Pearson M."/>
            <person name="Roberts A."/>
            <person name="Saif S."/>
            <person name="Shenoy N."/>
            <person name="Sisk P."/>
            <person name="Stolte C."/>
            <person name="Sykes S."/>
            <person name="Walk T."/>
            <person name="White J."/>
            <person name="Yandava C."/>
            <person name="Burger G."/>
            <person name="Gray M.W."/>
            <person name="Holland P.W.H."/>
            <person name="King N."/>
            <person name="Lang F.B.F."/>
            <person name="Roger A.J."/>
            <person name="Ruiz-Trillo I."/>
            <person name="Lander E."/>
            <person name="Nusbaum C."/>
        </authorList>
    </citation>
    <scope>NUCLEOTIDE SEQUENCE [LARGE SCALE GENOMIC DNA]</scope>
    <source>
        <strain evidence="3">ATCC 38327</strain>
    </source>
</reference>
<feature type="compositionally biased region" description="Basic and acidic residues" evidence="1">
    <location>
        <begin position="67"/>
        <end position="78"/>
    </location>
</feature>
<proteinExistence type="predicted"/>
<feature type="compositionally biased region" description="Low complexity" evidence="1">
    <location>
        <begin position="13"/>
        <end position="25"/>
    </location>
</feature>
<feature type="region of interest" description="Disordered" evidence="1">
    <location>
        <begin position="316"/>
        <end position="403"/>
    </location>
</feature>
<keyword evidence="3" id="KW-1185">Reference proteome</keyword>
<evidence type="ECO:0000313" key="3">
    <source>
        <dbReference type="Proteomes" id="UP000054350"/>
    </source>
</evidence>
<dbReference type="EMBL" id="GG745340">
    <property type="protein sequence ID" value="KNE62300.1"/>
    <property type="molecule type" value="Genomic_DNA"/>
</dbReference>
<evidence type="ECO:0000256" key="1">
    <source>
        <dbReference type="SAM" id="MobiDB-lite"/>
    </source>
</evidence>
<dbReference type="STRING" id="578462.A0A0L0SIW7"/>
<feature type="compositionally biased region" description="Low complexity" evidence="1">
    <location>
        <begin position="81"/>
        <end position="95"/>
    </location>
</feature>